<dbReference type="Pfam" id="PF12681">
    <property type="entry name" value="Glyoxalase_2"/>
    <property type="match status" value="1"/>
</dbReference>
<keyword evidence="2" id="KW-0223">Dioxygenase</keyword>
<accession>A0A4Y9A9Z4</accession>
<organism evidence="2 3">
    <name type="scientific">Lentibacillus salicampi</name>
    <dbReference type="NCBI Taxonomy" id="175306"/>
    <lineage>
        <taxon>Bacteria</taxon>
        <taxon>Bacillati</taxon>
        <taxon>Bacillota</taxon>
        <taxon>Bacilli</taxon>
        <taxon>Bacillales</taxon>
        <taxon>Bacillaceae</taxon>
        <taxon>Lentibacillus</taxon>
    </lineage>
</organism>
<comment type="caution">
    <text evidence="2">The sequence shown here is derived from an EMBL/GenBank/DDBJ whole genome shotgun (WGS) entry which is preliminary data.</text>
</comment>
<protein>
    <submittedName>
        <fullName evidence="2">Glyoxalase/bleomycin resistance/dioxygenase family protein</fullName>
    </submittedName>
</protein>
<proteinExistence type="predicted"/>
<dbReference type="AlphaFoldDB" id="A0A4Y9A9Z4"/>
<dbReference type="OrthoDB" id="9796521at2"/>
<dbReference type="GO" id="GO:0051213">
    <property type="term" value="F:dioxygenase activity"/>
    <property type="evidence" value="ECO:0007669"/>
    <property type="project" value="UniProtKB-KW"/>
</dbReference>
<sequence length="128" mass="14638">MNFKEFGTILFVENYDACIDFYKHRLQMDVRNVKESLVTFNVSGGYLMVEQGGFGSASEKNRQQNPTVLRFDTASLDEAVSTLEKRGVNFIKKRIEFEWGTIAVLLDPDGNRIEIGEINETSGSYRRK</sequence>
<dbReference type="InterPro" id="IPR029068">
    <property type="entry name" value="Glyas_Bleomycin-R_OHBP_Dase"/>
</dbReference>
<evidence type="ECO:0000313" key="3">
    <source>
        <dbReference type="Proteomes" id="UP000298484"/>
    </source>
</evidence>
<name>A0A4Y9A9Z4_9BACI</name>
<feature type="domain" description="VOC" evidence="1">
    <location>
        <begin position="1"/>
        <end position="118"/>
    </location>
</feature>
<dbReference type="SUPFAM" id="SSF54593">
    <property type="entry name" value="Glyoxalase/Bleomycin resistance protein/Dihydroxybiphenyl dioxygenase"/>
    <property type="match status" value="1"/>
</dbReference>
<evidence type="ECO:0000313" key="2">
    <source>
        <dbReference type="EMBL" id="TFJ92718.1"/>
    </source>
</evidence>
<evidence type="ECO:0000259" key="1">
    <source>
        <dbReference type="PROSITE" id="PS51819"/>
    </source>
</evidence>
<dbReference type="PROSITE" id="PS51819">
    <property type="entry name" value="VOC"/>
    <property type="match status" value="1"/>
</dbReference>
<dbReference type="InterPro" id="IPR025870">
    <property type="entry name" value="Glyoxalase-like_dom"/>
</dbReference>
<gene>
    <name evidence="2" type="ORF">E4U82_10555</name>
</gene>
<dbReference type="Proteomes" id="UP000298484">
    <property type="component" value="Unassembled WGS sequence"/>
</dbReference>
<dbReference type="InterPro" id="IPR037523">
    <property type="entry name" value="VOC_core"/>
</dbReference>
<reference evidence="2 3" key="1">
    <citation type="submission" date="2019-03" db="EMBL/GenBank/DDBJ databases">
        <title>Genome sequence of Lentibacillus salicampi ATCC BAA-719.</title>
        <authorList>
            <person name="Maclea K.S."/>
            <person name="Simoes Junior M."/>
        </authorList>
    </citation>
    <scope>NUCLEOTIDE SEQUENCE [LARGE SCALE GENOMIC DNA]</scope>
    <source>
        <strain evidence="2 3">ATCC BAA-719</strain>
    </source>
</reference>
<keyword evidence="2" id="KW-0560">Oxidoreductase</keyword>
<dbReference type="Gene3D" id="3.10.180.10">
    <property type="entry name" value="2,3-Dihydroxybiphenyl 1,2-Dioxygenase, domain 1"/>
    <property type="match status" value="1"/>
</dbReference>
<keyword evidence="3" id="KW-1185">Reference proteome</keyword>
<dbReference type="RefSeq" id="WP_135110163.1">
    <property type="nucleotide sequence ID" value="NZ_SRHY01000016.1"/>
</dbReference>
<dbReference type="EMBL" id="SRHY01000016">
    <property type="protein sequence ID" value="TFJ92718.1"/>
    <property type="molecule type" value="Genomic_DNA"/>
</dbReference>